<evidence type="ECO:0000313" key="5">
    <source>
        <dbReference type="EMBL" id="AGC68511.1"/>
    </source>
</evidence>
<dbReference type="InterPro" id="IPR000055">
    <property type="entry name" value="Restrct_endonuc_typeI_TRD"/>
</dbReference>
<dbReference type="REBASE" id="62469">
    <property type="entry name" value="S.Cst8532ORF15250P"/>
</dbReference>
<dbReference type="PANTHER" id="PTHR30408">
    <property type="entry name" value="TYPE-1 RESTRICTION ENZYME ECOKI SPECIFICITY PROTEIN"/>
    <property type="match status" value="1"/>
</dbReference>
<dbReference type="SUPFAM" id="SSF116734">
    <property type="entry name" value="DNA methylase specificity domain"/>
    <property type="match status" value="2"/>
</dbReference>
<comment type="similarity">
    <text evidence="1">Belongs to the type-I restriction system S methylase family.</text>
</comment>
<dbReference type="STRING" id="1121335.Cst_c15240"/>
<dbReference type="InterPro" id="IPR052021">
    <property type="entry name" value="Type-I_RS_S_subunit"/>
</dbReference>
<evidence type="ECO:0000256" key="1">
    <source>
        <dbReference type="ARBA" id="ARBA00010923"/>
    </source>
</evidence>
<dbReference type="GO" id="GO:0009307">
    <property type="term" value="P:DNA restriction-modification system"/>
    <property type="evidence" value="ECO:0007669"/>
    <property type="project" value="UniProtKB-KW"/>
</dbReference>
<proteinExistence type="inferred from homology"/>
<gene>
    <name evidence="5" type="ordered locus">Cst_c15240</name>
</gene>
<dbReference type="EMBL" id="CP004044">
    <property type="protein sequence ID" value="AGC68511.1"/>
    <property type="molecule type" value="Genomic_DNA"/>
</dbReference>
<dbReference type="Proteomes" id="UP000011220">
    <property type="component" value="Chromosome"/>
</dbReference>
<dbReference type="Pfam" id="PF01420">
    <property type="entry name" value="Methylase_S"/>
    <property type="match status" value="1"/>
</dbReference>
<organism evidence="5 6">
    <name type="scientific">Thermoclostridium stercorarium (strain ATCC 35414 / DSM 8532 / NCIMB 11754)</name>
    <name type="common">Clostridium stercorarium</name>
    <dbReference type="NCBI Taxonomy" id="1121335"/>
    <lineage>
        <taxon>Bacteria</taxon>
        <taxon>Bacillati</taxon>
        <taxon>Bacillota</taxon>
        <taxon>Clostridia</taxon>
        <taxon>Eubacteriales</taxon>
        <taxon>Oscillospiraceae</taxon>
        <taxon>Thermoclostridium</taxon>
    </lineage>
</organism>
<dbReference type="eggNOG" id="COG0732">
    <property type="taxonomic scope" value="Bacteria"/>
</dbReference>
<dbReference type="GO" id="GO:0003677">
    <property type="term" value="F:DNA binding"/>
    <property type="evidence" value="ECO:0007669"/>
    <property type="project" value="UniProtKB-KW"/>
</dbReference>
<dbReference type="PANTHER" id="PTHR30408:SF12">
    <property type="entry name" value="TYPE I RESTRICTION ENZYME MJAVIII SPECIFICITY SUBUNIT"/>
    <property type="match status" value="1"/>
</dbReference>
<dbReference type="AlphaFoldDB" id="L7VQ00"/>
<dbReference type="RefSeq" id="WP_015359195.1">
    <property type="nucleotide sequence ID" value="NC_020134.1"/>
</dbReference>
<dbReference type="InterPro" id="IPR044946">
    <property type="entry name" value="Restrct_endonuc_typeI_TRD_sf"/>
</dbReference>
<sequence>MTENRKAVREEMNELPEGFKMTELGPIPKEWKIERLEEMVSEIMSGEWGKDENAPGLVACRVLRGTDFAEAEKCNLSKVPVRYVKAAAVQRRQLKAGDLIVELSGGSEDQPTGRILLVADELLNRNKMPVLYSNFTKRIRISSDYVLPEYFAYYWRHLYNLGATRLYEKRTTGIRNFKLDDFLRSEMITIPPVNEQKAISRILFTVQQARETTERVIQATNELKKSLMRYLFTYGPVPLEKAERVPLKEIETGSVPEHWSTVDFGAAVLNMRFHVGKVKQKEYLNSGRFPVVDQGQKLIAGYWNKPEDVYNGPLPVIIFGDHTRVFKFINFRFVCGADGTKILIPNTSKFDPAFLYYALTRLEIPNRGYNRHYALLRQQRLICPPLSEQKRIADILGAVDKKLRAEELKKQALETLFKTLLYNLMTGRISVKNINIT</sequence>
<dbReference type="Gene3D" id="1.10.287.1120">
    <property type="entry name" value="Bipartite methylase S protein"/>
    <property type="match status" value="1"/>
</dbReference>
<name>L7VQ00_THES1</name>
<keyword evidence="6" id="KW-1185">Reference proteome</keyword>
<accession>L7VQ00</accession>
<feature type="domain" description="Type I restriction modification DNA specificity" evidence="4">
    <location>
        <begin position="279"/>
        <end position="414"/>
    </location>
</feature>
<dbReference type="Gene3D" id="3.90.220.20">
    <property type="entry name" value="DNA methylase specificity domains"/>
    <property type="match status" value="2"/>
</dbReference>
<keyword evidence="2" id="KW-0680">Restriction system</keyword>
<evidence type="ECO:0000313" key="6">
    <source>
        <dbReference type="Proteomes" id="UP000011220"/>
    </source>
</evidence>
<protein>
    <submittedName>
        <fullName evidence="5">Restriction modification system DNA specificity domain protein</fullName>
    </submittedName>
</protein>
<dbReference type="KEGG" id="css:Cst_c15240"/>
<evidence type="ECO:0000259" key="4">
    <source>
        <dbReference type="Pfam" id="PF01420"/>
    </source>
</evidence>
<evidence type="ECO:0000256" key="3">
    <source>
        <dbReference type="ARBA" id="ARBA00023125"/>
    </source>
</evidence>
<reference evidence="5 6" key="1">
    <citation type="journal article" date="2013" name="Genome Announc.">
        <title>Complete genome sequence of Clostridium stercorarium subsp. stercorarium strain DSM 8532, a thermophilic degrader of plant cell wall fibers.</title>
        <authorList>
            <person name="Poehlein A."/>
            <person name="Zverlov V.V."/>
            <person name="Daniel R."/>
            <person name="Schwarz W.H."/>
            <person name="Liebl W."/>
        </authorList>
    </citation>
    <scope>NUCLEOTIDE SEQUENCE [LARGE SCALE GENOMIC DNA]</scope>
    <source>
        <strain evidence="6">ATCC 35414 / DSM 8532 / NCIMB 11754</strain>
    </source>
</reference>
<evidence type="ECO:0000256" key="2">
    <source>
        <dbReference type="ARBA" id="ARBA00022747"/>
    </source>
</evidence>
<dbReference type="KEGG" id="csd:Clst_1471"/>
<dbReference type="PATRIC" id="fig|1121335.3.peg.1506"/>
<keyword evidence="3" id="KW-0238">DNA-binding</keyword>